<dbReference type="PROSITE" id="PS51257">
    <property type="entry name" value="PROKAR_LIPOPROTEIN"/>
    <property type="match status" value="1"/>
</dbReference>
<dbReference type="RefSeq" id="WP_257596574.1">
    <property type="nucleotide sequence ID" value="NZ_JANKHH010000007.1"/>
</dbReference>
<name>A0ABT1XU04_9SPHN</name>
<proteinExistence type="predicted"/>
<dbReference type="EMBL" id="JANKHH010000007">
    <property type="protein sequence ID" value="MCR2834734.1"/>
    <property type="molecule type" value="Genomic_DNA"/>
</dbReference>
<keyword evidence="3" id="KW-1185">Reference proteome</keyword>
<organism evidence="2 3">
    <name type="scientific">Parerythrobacter lacustris</name>
    <dbReference type="NCBI Taxonomy" id="2969984"/>
    <lineage>
        <taxon>Bacteria</taxon>
        <taxon>Pseudomonadati</taxon>
        <taxon>Pseudomonadota</taxon>
        <taxon>Alphaproteobacteria</taxon>
        <taxon>Sphingomonadales</taxon>
        <taxon>Erythrobacteraceae</taxon>
        <taxon>Parerythrobacter</taxon>
    </lineage>
</organism>
<evidence type="ECO:0000256" key="1">
    <source>
        <dbReference type="SAM" id="MobiDB-lite"/>
    </source>
</evidence>
<dbReference type="Proteomes" id="UP001206067">
    <property type="component" value="Unassembled WGS sequence"/>
</dbReference>
<sequence length="802" mass="85933">MRKCVVTSIFFGAALVAGCKTPYGLSLSDPVYDEEPLAGRITYTDPKLYRRGALINERREETEYLDDLIEDSKTASFTPEIVRQLEVVTSLSAALGLKFDPAAGTSYTRTEEQNELKQELDTLRLQMEVDQLKRDIELARAKLPEQTEPSGPIDGDESDTPASGPGAPNSVDGLAAAVNKLQADLAKYLASNVQGLTATSITANPIDVFYDRQTYREILNGERNAVSLDELHDRNGASLVRLNMTATVFPPMKSHRATFGQLKFSVTGPDMSDETLVPLYRDWLARVSTQASQRVGTTNGFEKTTLGSSLERTGDLLDLVRFEYSTSSTNTKCRGLAVDQTTLQGCQVMWLATPRFTYSASGTARSPDIAGLVRQFPPQGSPDTQLITAALGNVDFDRFCRPDARTVPLAGFPPDAQANQGKALDLANALTTLRDFAPALEFQAQSIANNNSIGTIYFKPLEFSDRATIAQADALIESVKRLQADYPYSCGAVGPIGPFTVPSVFKSALAKEEERARFYSIGPKQQVQIVSSQARAAESIALAASLAGSVPTQGIGADAALGFGRNAVGRADALERVPLVVAFGDAGSANPEFGWMMGPRSVLDPKKQELRFAQGLRPQDLSVDLIVPGWWPYIDLVSSSAWSPDWEGRGGRSGASARSRTTRVDLSPSTADYDNITARILGNASFKVASIDGAPIPSSIVACSNNVSIIFVGPQLWRADRVVIGGKSVDGSAIKVLPDLSGIVVNVASVDFPTLSGASGASAQVEVQILTPYGRTRSELLVAGLKKDGCAAKPAKPDEQGK</sequence>
<comment type="caution">
    <text evidence="2">The sequence shown here is derived from an EMBL/GenBank/DDBJ whole genome shotgun (WGS) entry which is preliminary data.</text>
</comment>
<evidence type="ECO:0000313" key="3">
    <source>
        <dbReference type="Proteomes" id="UP001206067"/>
    </source>
</evidence>
<gene>
    <name evidence="2" type="ORF">NSO95_12345</name>
</gene>
<evidence type="ECO:0000313" key="2">
    <source>
        <dbReference type="EMBL" id="MCR2834734.1"/>
    </source>
</evidence>
<feature type="region of interest" description="Disordered" evidence="1">
    <location>
        <begin position="140"/>
        <end position="171"/>
    </location>
</feature>
<reference evidence="2 3" key="1">
    <citation type="submission" date="2022-08" db="EMBL/GenBank/DDBJ databases">
        <title>Polyphasic taxonomy analysis of Qipengyuania sp.RS5-5.</title>
        <authorList>
            <person name="Xamxidin M."/>
            <person name="Wu M."/>
        </authorList>
    </citation>
    <scope>NUCLEOTIDE SEQUENCE [LARGE SCALE GENOMIC DNA]</scope>
    <source>
        <strain evidence="2 3">RS5-5</strain>
    </source>
</reference>
<protein>
    <submittedName>
        <fullName evidence="2">Uncharacterized protein</fullName>
    </submittedName>
</protein>
<accession>A0ABT1XU04</accession>